<dbReference type="AlphaFoldDB" id="A0A933SGR3"/>
<evidence type="ECO:0000313" key="3">
    <source>
        <dbReference type="Proteomes" id="UP000696931"/>
    </source>
</evidence>
<accession>A0A933SGR3</accession>
<feature type="domain" description="Ribbon-helix-helix protein CopG" evidence="1">
    <location>
        <begin position="3"/>
        <end position="36"/>
    </location>
</feature>
<dbReference type="Pfam" id="PF01402">
    <property type="entry name" value="RHH_1"/>
    <property type="match status" value="1"/>
</dbReference>
<dbReference type="InterPro" id="IPR002145">
    <property type="entry name" value="CopG"/>
</dbReference>
<protein>
    <submittedName>
        <fullName evidence="2">Ribbon-helix-helix protein, CopG family</fullName>
    </submittedName>
</protein>
<reference evidence="2" key="1">
    <citation type="submission" date="2020-07" db="EMBL/GenBank/DDBJ databases">
        <title>Huge and variable diversity of episymbiotic CPR bacteria and DPANN archaea in groundwater ecosystems.</title>
        <authorList>
            <person name="He C.Y."/>
            <person name="Keren R."/>
            <person name="Whittaker M."/>
            <person name="Farag I.F."/>
            <person name="Doudna J."/>
            <person name="Cate J.H.D."/>
            <person name="Banfield J.F."/>
        </authorList>
    </citation>
    <scope>NUCLEOTIDE SEQUENCE</scope>
    <source>
        <strain evidence="2">NC_groundwater_1813_Pr3_B-0.1um_71_17</strain>
    </source>
</reference>
<proteinExistence type="predicted"/>
<dbReference type="InterPro" id="IPR010985">
    <property type="entry name" value="Ribbon_hlx_hlx"/>
</dbReference>
<organism evidence="2 3">
    <name type="scientific">Eiseniibacteriota bacterium</name>
    <dbReference type="NCBI Taxonomy" id="2212470"/>
    <lineage>
        <taxon>Bacteria</taxon>
        <taxon>Candidatus Eiseniibacteriota</taxon>
    </lineage>
</organism>
<dbReference type="GO" id="GO:0006355">
    <property type="term" value="P:regulation of DNA-templated transcription"/>
    <property type="evidence" value="ECO:0007669"/>
    <property type="project" value="InterPro"/>
</dbReference>
<name>A0A933SGR3_UNCEI</name>
<comment type="caution">
    <text evidence="2">The sequence shown here is derived from an EMBL/GenBank/DDBJ whole genome shotgun (WGS) entry which is preliminary data.</text>
</comment>
<dbReference type="Proteomes" id="UP000696931">
    <property type="component" value="Unassembled WGS sequence"/>
</dbReference>
<dbReference type="EMBL" id="JACRIW010000115">
    <property type="protein sequence ID" value="MBI5171021.1"/>
    <property type="molecule type" value="Genomic_DNA"/>
</dbReference>
<evidence type="ECO:0000313" key="2">
    <source>
        <dbReference type="EMBL" id="MBI5171021.1"/>
    </source>
</evidence>
<evidence type="ECO:0000259" key="1">
    <source>
        <dbReference type="Pfam" id="PF01402"/>
    </source>
</evidence>
<dbReference type="SUPFAM" id="SSF47598">
    <property type="entry name" value="Ribbon-helix-helix"/>
    <property type="match status" value="1"/>
</dbReference>
<gene>
    <name evidence="2" type="ORF">HZA61_16165</name>
</gene>
<sequence>MIRTQLFLDEAMHARLRSLARAQGRTVSDLVREAIQRSFLAPEQDEWERTLRGICGLWRDRDEIGDGSAYVRSLRKDTRRLRSRRG</sequence>